<dbReference type="EMBL" id="JAOYFC010000002">
    <property type="protein sequence ID" value="MCV6824508.1"/>
    <property type="molecule type" value="Genomic_DNA"/>
</dbReference>
<dbReference type="CDD" id="cd03801">
    <property type="entry name" value="GT4_PimA-like"/>
    <property type="match status" value="1"/>
</dbReference>
<evidence type="ECO:0000313" key="3">
    <source>
        <dbReference type="Proteomes" id="UP001208041"/>
    </source>
</evidence>
<dbReference type="AlphaFoldDB" id="A0AAE3IYP8"/>
<dbReference type="Gene3D" id="3.40.50.2000">
    <property type="entry name" value="Glycogen Phosphorylase B"/>
    <property type="match status" value="2"/>
</dbReference>
<dbReference type="Proteomes" id="UP001208041">
    <property type="component" value="Unassembled WGS sequence"/>
</dbReference>
<reference evidence="2" key="1">
    <citation type="submission" date="2022-10" db="EMBL/GenBank/DDBJ databases">
        <authorList>
            <person name="Yue Y."/>
        </authorList>
    </citation>
    <scope>NUCLEOTIDE SEQUENCE</scope>
    <source>
        <strain evidence="2">Z654</strain>
    </source>
</reference>
<dbReference type="Pfam" id="PF00534">
    <property type="entry name" value="Glycos_transf_1"/>
    <property type="match status" value="1"/>
</dbReference>
<proteinExistence type="predicted"/>
<dbReference type="GO" id="GO:0016757">
    <property type="term" value="F:glycosyltransferase activity"/>
    <property type="evidence" value="ECO:0007669"/>
    <property type="project" value="InterPro"/>
</dbReference>
<dbReference type="PANTHER" id="PTHR12526">
    <property type="entry name" value="GLYCOSYLTRANSFERASE"/>
    <property type="match status" value="1"/>
</dbReference>
<feature type="domain" description="Glycosyl transferase family 1" evidence="1">
    <location>
        <begin position="206"/>
        <end position="374"/>
    </location>
</feature>
<comment type="caution">
    <text evidence="2">The sequence shown here is derived from an EMBL/GenBank/DDBJ whole genome shotgun (WGS) entry which is preliminary data.</text>
</comment>
<dbReference type="PANTHER" id="PTHR12526:SF627">
    <property type="entry name" value="D-RHAMNOSYLTRANSFERASE WBPZ"/>
    <property type="match status" value="1"/>
</dbReference>
<accession>A0AAE3IYP8</accession>
<dbReference type="RefSeq" id="WP_263953370.1">
    <property type="nucleotide sequence ID" value="NZ_JAOYFC010000002.1"/>
</dbReference>
<evidence type="ECO:0000313" key="2">
    <source>
        <dbReference type="EMBL" id="MCV6824508.1"/>
    </source>
</evidence>
<evidence type="ECO:0000259" key="1">
    <source>
        <dbReference type="Pfam" id="PF00534"/>
    </source>
</evidence>
<keyword evidence="3" id="KW-1185">Reference proteome</keyword>
<name>A0AAE3IYP8_9RHOB</name>
<dbReference type="SUPFAM" id="SSF53756">
    <property type="entry name" value="UDP-Glycosyltransferase/glycogen phosphorylase"/>
    <property type="match status" value="1"/>
</dbReference>
<organism evidence="2 3">
    <name type="scientific">Halocynthiibacter halioticoli</name>
    <dbReference type="NCBI Taxonomy" id="2986804"/>
    <lineage>
        <taxon>Bacteria</taxon>
        <taxon>Pseudomonadati</taxon>
        <taxon>Pseudomonadota</taxon>
        <taxon>Alphaproteobacteria</taxon>
        <taxon>Rhodobacterales</taxon>
        <taxon>Paracoccaceae</taxon>
        <taxon>Halocynthiibacter</taxon>
    </lineage>
</organism>
<dbReference type="InterPro" id="IPR001296">
    <property type="entry name" value="Glyco_trans_1"/>
</dbReference>
<gene>
    <name evidence="2" type="ORF">OH136_08045</name>
</gene>
<protein>
    <submittedName>
        <fullName evidence="2">Glycosyltransferase family 4 protein</fullName>
    </submittedName>
</protein>
<sequence>MPVGPPISDPSKINVLFPYVGGDDFGGSHISSLKLVEMLNDSGTFNAIVGLHRPTGKFPDFLADQGVPFTELPFPDLIEPQAKTSKSNPRNVADFTLKSAPKMLKYINNNSIDIVHTNDGRMHLNWCIPTKLSRAEFVWHHRGDPTAKATNLLAPLFANEIITVSQFAKPSRPIRNIDHKWSVVHSPFSIPETVDRDAAKAALLSELGLPAGTRILGYFGELIERKRPVYFAEIVAEYVKAYPDDPVVGIVAGAVPTGARKLDQEMRTRAEELGISDKIIELGFRSPIEPIMAATDILIVSALNEPFGRTLCESMHLGTAVVATDHGGNPEAITHGETGYLVDPFKPEAFVEPIRKLLTNNAKFTRITEAARERALREYTMETHLNGVLAAYNRLPKAGKKLQP</sequence>